<protein>
    <submittedName>
        <fullName evidence="3">DUF1989 domain-containing protein</fullName>
    </submittedName>
    <submittedName>
        <fullName evidence="2">Urea carboxylase-associated family protein</fullName>
    </submittedName>
</protein>
<reference evidence="3 4" key="1">
    <citation type="submission" date="2018-01" db="EMBL/GenBank/DDBJ databases">
        <title>The whole genome sequencing and assembly of Paenibacillus chitinolyticus KCCM 41400 strain.</title>
        <authorList>
            <person name="Kim J.-Y."/>
            <person name="Park M.-K."/>
            <person name="Lee Y.-J."/>
            <person name="Yi H."/>
            <person name="Bahn Y.-S."/>
            <person name="Kim J.F."/>
            <person name="Lee D.-W."/>
        </authorList>
    </citation>
    <scope>NUCLEOTIDE SEQUENCE [LARGE SCALE GENOMIC DNA]</scope>
    <source>
        <strain evidence="3 4">KCCM 41400</strain>
    </source>
</reference>
<keyword evidence="5" id="KW-1185">Reference proteome</keyword>
<dbReference type="Pfam" id="PF09347">
    <property type="entry name" value="DUF1989"/>
    <property type="match status" value="1"/>
</dbReference>
<dbReference type="OrthoDB" id="9772660at2"/>
<organism evidence="3 4">
    <name type="scientific">Paenibacillus chitinolyticus</name>
    <dbReference type="NCBI Taxonomy" id="79263"/>
    <lineage>
        <taxon>Bacteria</taxon>
        <taxon>Bacillati</taxon>
        <taxon>Bacillota</taxon>
        <taxon>Bacilli</taxon>
        <taxon>Bacillales</taxon>
        <taxon>Paenibacillaceae</taxon>
        <taxon>Paenibacillus</taxon>
    </lineage>
</organism>
<dbReference type="Proteomes" id="UP000288943">
    <property type="component" value="Chromosome"/>
</dbReference>
<dbReference type="PANTHER" id="PTHR31527:SF0">
    <property type="entry name" value="RE64534P"/>
    <property type="match status" value="1"/>
</dbReference>
<name>A0A410X3C1_9BACL</name>
<evidence type="ECO:0000313" key="3">
    <source>
        <dbReference type="EMBL" id="QAV21105.1"/>
    </source>
</evidence>
<dbReference type="KEGG" id="pchi:PC41400_26890"/>
<dbReference type="Proteomes" id="UP001527202">
    <property type="component" value="Unassembled WGS sequence"/>
</dbReference>
<dbReference type="EMBL" id="JAMDMJ010000014">
    <property type="protein sequence ID" value="MCY9596709.1"/>
    <property type="molecule type" value="Genomic_DNA"/>
</dbReference>
<evidence type="ECO:0000313" key="5">
    <source>
        <dbReference type="Proteomes" id="UP001527202"/>
    </source>
</evidence>
<proteinExistence type="predicted"/>
<sequence>MSTQKWRIPATEGLGFRLGKGQTVRITDVEGEQVADIVAYRADNPTEKFDPTVTMDALRKMKVTPGDILYSTRYTPLLTIVADTVGQHDFINSACRPEMYEFTYRKKDHACCYHNLNKAIAQFGIEPPEQHYPFNLFMHTVIQPDGSIRVKRPLSKAGDYVDLRAETDLLVAMSACPASESICNGYVCTPIDIQIL</sequence>
<accession>A0A410X3C1</accession>
<dbReference type="GeneID" id="95378422"/>
<feature type="domain" description="DUF1989" evidence="1">
    <location>
        <begin position="7"/>
        <end position="170"/>
    </location>
</feature>
<dbReference type="AlphaFoldDB" id="A0A410X3C1"/>
<gene>
    <name evidence="2" type="ORF">M5X16_13085</name>
    <name evidence="3" type="ORF">PC41400_26890</name>
</gene>
<evidence type="ECO:0000313" key="2">
    <source>
        <dbReference type="EMBL" id="MCY9596709.1"/>
    </source>
</evidence>
<evidence type="ECO:0000259" key="1">
    <source>
        <dbReference type="Pfam" id="PF09347"/>
    </source>
</evidence>
<dbReference type="PANTHER" id="PTHR31527">
    <property type="entry name" value="RE64534P"/>
    <property type="match status" value="1"/>
</dbReference>
<dbReference type="RefSeq" id="WP_042235369.1">
    <property type="nucleotide sequence ID" value="NZ_CP026520.1"/>
</dbReference>
<evidence type="ECO:0000313" key="4">
    <source>
        <dbReference type="Proteomes" id="UP000288943"/>
    </source>
</evidence>
<dbReference type="InterPro" id="IPR018959">
    <property type="entry name" value="DUF1989"/>
</dbReference>
<reference evidence="2 5" key="2">
    <citation type="submission" date="2022-05" db="EMBL/GenBank/DDBJ databases">
        <title>Genome Sequencing of Bee-Associated Microbes.</title>
        <authorList>
            <person name="Dunlap C."/>
        </authorList>
    </citation>
    <scope>NUCLEOTIDE SEQUENCE [LARGE SCALE GENOMIC DNA]</scope>
    <source>
        <strain evidence="2 5">NRRL B-23120</strain>
    </source>
</reference>
<dbReference type="EMBL" id="CP026520">
    <property type="protein sequence ID" value="QAV21105.1"/>
    <property type="molecule type" value="Genomic_DNA"/>
</dbReference>